<evidence type="ECO:0000313" key="2">
    <source>
        <dbReference type="EMBL" id="MFC7617684.1"/>
    </source>
</evidence>
<feature type="region of interest" description="Disordered" evidence="1">
    <location>
        <begin position="1"/>
        <end position="38"/>
    </location>
</feature>
<keyword evidence="3" id="KW-1185">Reference proteome</keyword>
<evidence type="ECO:0000256" key="1">
    <source>
        <dbReference type="SAM" id="MobiDB-lite"/>
    </source>
</evidence>
<dbReference type="Proteomes" id="UP001596512">
    <property type="component" value="Unassembled WGS sequence"/>
</dbReference>
<sequence>MNAGNEDGLSGIAEWKITPTLSPSPGPSARQTAKPGRGELATAVLVDAETMVTYDDRSTGAARSNGITVSSPA</sequence>
<dbReference type="EMBL" id="JBHTEY010000004">
    <property type="protein sequence ID" value="MFC7617684.1"/>
    <property type="molecule type" value="Genomic_DNA"/>
</dbReference>
<proteinExistence type="predicted"/>
<accession>A0ABW2TX91</accession>
<comment type="caution">
    <text evidence="2">The sequence shown here is derived from an EMBL/GenBank/DDBJ whole genome shotgun (WGS) entry which is preliminary data.</text>
</comment>
<gene>
    <name evidence="2" type="ORF">ACFQV2_34055</name>
</gene>
<name>A0ABW2TX91_9PSEU</name>
<reference evidence="3" key="1">
    <citation type="journal article" date="2019" name="Int. J. Syst. Evol. Microbiol.">
        <title>The Global Catalogue of Microorganisms (GCM) 10K type strain sequencing project: providing services to taxonomists for standard genome sequencing and annotation.</title>
        <authorList>
            <consortium name="The Broad Institute Genomics Platform"/>
            <consortium name="The Broad Institute Genome Sequencing Center for Infectious Disease"/>
            <person name="Wu L."/>
            <person name="Ma J."/>
        </authorList>
    </citation>
    <scope>NUCLEOTIDE SEQUENCE [LARGE SCALE GENOMIC DNA]</scope>
    <source>
        <strain evidence="3">JCM 17695</strain>
    </source>
</reference>
<evidence type="ECO:0000313" key="3">
    <source>
        <dbReference type="Proteomes" id="UP001596512"/>
    </source>
</evidence>
<protein>
    <submittedName>
        <fullName evidence="2">Uncharacterized protein</fullName>
    </submittedName>
</protein>
<organism evidence="2 3">
    <name type="scientific">Actinokineospora soli</name>
    <dbReference type="NCBI Taxonomy" id="1048753"/>
    <lineage>
        <taxon>Bacteria</taxon>
        <taxon>Bacillati</taxon>
        <taxon>Actinomycetota</taxon>
        <taxon>Actinomycetes</taxon>
        <taxon>Pseudonocardiales</taxon>
        <taxon>Pseudonocardiaceae</taxon>
        <taxon>Actinokineospora</taxon>
    </lineage>
</organism>